<dbReference type="AlphaFoldDB" id="A0A139X398"/>
<sequence>MQKLQTVEAIYENGVFRPLKALDGLVEHSQVKITIESDQTQSHPLLQFAGILSDEEAIELQHTIANEFGKIDPNVW</sequence>
<dbReference type="InterPro" id="IPR008203">
    <property type="entry name" value="AF2212-like"/>
</dbReference>
<reference evidence="1 2" key="1">
    <citation type="journal article" date="2013" name="Genome Biol. Evol.">
        <title>Genomes of Stigonematalean cyanobacteria (subsection V) and the evolution of oxygenic photosynthesis from prokaryotes to plastids.</title>
        <authorList>
            <person name="Dagan T."/>
            <person name="Roettger M."/>
            <person name="Stucken K."/>
            <person name="Landan G."/>
            <person name="Koch R."/>
            <person name="Major P."/>
            <person name="Gould S.B."/>
            <person name="Goremykin V.V."/>
            <person name="Rippka R."/>
            <person name="Tandeau de Marsac N."/>
            <person name="Gugger M."/>
            <person name="Lockhart P.J."/>
            <person name="Allen J.F."/>
            <person name="Brune I."/>
            <person name="Maus I."/>
            <person name="Puhler A."/>
            <person name="Martin W.F."/>
        </authorList>
    </citation>
    <scope>NUCLEOTIDE SEQUENCE [LARGE SCALE GENOMIC DNA]</scope>
    <source>
        <strain evidence="1 2">PCC 7110</strain>
    </source>
</reference>
<gene>
    <name evidence="1" type="ORF">WA1_34475</name>
</gene>
<accession>A0A139X398</accession>
<dbReference type="STRING" id="128403.WA1_34475"/>
<dbReference type="Pfam" id="PF01954">
    <property type="entry name" value="AF2212-like"/>
    <property type="match status" value="1"/>
</dbReference>
<dbReference type="Gene3D" id="4.10.1150.10">
    <property type="entry name" value="AF2212/PG0164-like"/>
    <property type="match status" value="1"/>
</dbReference>
<evidence type="ECO:0000313" key="1">
    <source>
        <dbReference type="EMBL" id="KYC39092.1"/>
    </source>
</evidence>
<protein>
    <recommendedName>
        <fullName evidence="3">Antitoxin</fullName>
    </recommendedName>
</protein>
<evidence type="ECO:0008006" key="3">
    <source>
        <dbReference type="Google" id="ProtNLM"/>
    </source>
</evidence>
<dbReference type="EMBL" id="ANNX02000036">
    <property type="protein sequence ID" value="KYC39092.1"/>
    <property type="molecule type" value="Genomic_DNA"/>
</dbReference>
<dbReference type="OrthoDB" id="9815166at2"/>
<dbReference type="SUPFAM" id="SSF141694">
    <property type="entry name" value="AF2212/PG0164-like"/>
    <property type="match status" value="1"/>
</dbReference>
<dbReference type="Proteomes" id="UP000076925">
    <property type="component" value="Unassembled WGS sequence"/>
</dbReference>
<comment type="caution">
    <text evidence="1">The sequence shown here is derived from an EMBL/GenBank/DDBJ whole genome shotgun (WGS) entry which is preliminary data.</text>
</comment>
<dbReference type="RefSeq" id="WP_017743500.1">
    <property type="nucleotide sequence ID" value="NZ_KQ976354.1"/>
</dbReference>
<evidence type="ECO:0000313" key="2">
    <source>
        <dbReference type="Proteomes" id="UP000076925"/>
    </source>
</evidence>
<keyword evidence="2" id="KW-1185">Reference proteome</keyword>
<name>A0A139X398_9CYAN</name>
<dbReference type="InterPro" id="IPR024069">
    <property type="entry name" value="AF2212-like_dom_sf"/>
</dbReference>
<organism evidence="1 2">
    <name type="scientific">Scytonema hofmannii PCC 7110</name>
    <dbReference type="NCBI Taxonomy" id="128403"/>
    <lineage>
        <taxon>Bacteria</taxon>
        <taxon>Bacillati</taxon>
        <taxon>Cyanobacteriota</taxon>
        <taxon>Cyanophyceae</taxon>
        <taxon>Nostocales</taxon>
        <taxon>Scytonemataceae</taxon>
        <taxon>Scytonema</taxon>
    </lineage>
</organism>
<proteinExistence type="predicted"/>